<dbReference type="AlphaFoldDB" id="A0AAD8YBP0"/>
<sequence length="756" mass="86168">MSPSSLGVTMSLPAGTLESRRAEELARRKQKEQQQQQQQQQQSAPSQPRRLAPQRKKKTPPSSEPAASAQTREHIPISIPINADDDNVNGGELNHDDDKSDEVNNITNNVADWTLSNADEKIRNYVNDDDDGEEEEQSYHGEIESVQDNSESKDHASVIEEESDDDGGYKVISEDDVPLDPPPSSMPMVLVDLEMLCGVVPYDEEEKQEIVTQLMEMLMGSVQEEDDEDNDQEQEQEQEPQTPQDLTKGDGLSLDFDERVVELFESGVARHVDTMMPAAIACADEEKKVANEATDSTSNKAVYPFTLILYPEFLSSEVSPTSRSTIRLWKLLNNTHESPLLTRLFAHLRSTSRSLIWKADMYKELCSLAKQEYKAQIQRQQMTEYNQWKESVRKERLDKLYDVRETFQLRVDVARRKHEAFVEERELRVERELKRRGLHQYRITSQQYTEDNAKDGEEYYDEDGWGGAVNEEEIFGDEMDDIDENSHDEGDEWSPLGLKIAINTPEDSVEAVRQAKEELQNNRNLKQLEPITHSDNQNRKSERSQKLKDQTSSTNNSFFEKKEAAIRESLKTNEERIAEAVLTNLEGKLQNVDELLETLQEEEWADEEDDENSQPCLDVDTGEQGEVGEPSEMTLLDQILAMILGALSKESSGATDEKEHFAFVKNEHASIISSWKETFGRLPPFPSSEPEPTSENVEAMSKMNDTLDNHFGDTKMSANLHNTNWDTDRNDEVALIGNETSAWDEIDDWDAFFPSK</sequence>
<feature type="compositionally biased region" description="Low complexity" evidence="1">
    <location>
        <begin position="33"/>
        <end position="51"/>
    </location>
</feature>
<feature type="compositionally biased region" description="Acidic residues" evidence="1">
    <location>
        <begin position="603"/>
        <end position="612"/>
    </location>
</feature>
<gene>
    <name evidence="2" type="ORF">QTG54_005909</name>
</gene>
<feature type="compositionally biased region" description="Acidic residues" evidence="1">
    <location>
        <begin position="127"/>
        <end position="136"/>
    </location>
</feature>
<feature type="compositionally biased region" description="Basic and acidic residues" evidence="1">
    <location>
        <begin position="93"/>
        <end position="102"/>
    </location>
</feature>
<comment type="caution">
    <text evidence="2">The sequence shown here is derived from an EMBL/GenBank/DDBJ whole genome shotgun (WGS) entry which is preliminary data.</text>
</comment>
<evidence type="ECO:0000256" key="1">
    <source>
        <dbReference type="SAM" id="MobiDB-lite"/>
    </source>
</evidence>
<keyword evidence="3" id="KW-1185">Reference proteome</keyword>
<dbReference type="EMBL" id="JATAAI010000009">
    <property type="protein sequence ID" value="KAK1743288.1"/>
    <property type="molecule type" value="Genomic_DNA"/>
</dbReference>
<organism evidence="2 3">
    <name type="scientific">Skeletonema marinoi</name>
    <dbReference type="NCBI Taxonomy" id="267567"/>
    <lineage>
        <taxon>Eukaryota</taxon>
        <taxon>Sar</taxon>
        <taxon>Stramenopiles</taxon>
        <taxon>Ochrophyta</taxon>
        <taxon>Bacillariophyta</taxon>
        <taxon>Coscinodiscophyceae</taxon>
        <taxon>Thalassiosirophycidae</taxon>
        <taxon>Thalassiosirales</taxon>
        <taxon>Skeletonemataceae</taxon>
        <taxon>Skeletonema</taxon>
        <taxon>Skeletonema marinoi-dohrnii complex</taxon>
    </lineage>
</organism>
<feature type="region of interest" description="Disordered" evidence="1">
    <location>
        <begin position="125"/>
        <end position="183"/>
    </location>
</feature>
<feature type="compositionally biased region" description="Basic and acidic residues" evidence="1">
    <location>
        <begin position="536"/>
        <end position="549"/>
    </location>
</feature>
<evidence type="ECO:0000313" key="3">
    <source>
        <dbReference type="Proteomes" id="UP001224775"/>
    </source>
</evidence>
<proteinExistence type="predicted"/>
<reference evidence="2" key="1">
    <citation type="submission" date="2023-06" db="EMBL/GenBank/DDBJ databases">
        <title>Survivors Of The Sea: Transcriptome response of Skeletonema marinoi to long-term dormancy.</title>
        <authorList>
            <person name="Pinder M.I.M."/>
            <person name="Kourtchenko O."/>
            <person name="Robertson E.K."/>
            <person name="Larsson T."/>
            <person name="Maumus F."/>
            <person name="Osuna-Cruz C.M."/>
            <person name="Vancaester E."/>
            <person name="Stenow R."/>
            <person name="Vandepoele K."/>
            <person name="Ploug H."/>
            <person name="Bruchert V."/>
            <person name="Godhe A."/>
            <person name="Topel M."/>
        </authorList>
    </citation>
    <scope>NUCLEOTIDE SEQUENCE</scope>
    <source>
        <strain evidence="2">R05AC</strain>
    </source>
</reference>
<feature type="region of interest" description="Disordered" evidence="1">
    <location>
        <begin position="223"/>
        <end position="251"/>
    </location>
</feature>
<accession>A0AAD8YBP0</accession>
<feature type="compositionally biased region" description="Acidic residues" evidence="1">
    <location>
        <begin position="223"/>
        <end position="238"/>
    </location>
</feature>
<dbReference type="Proteomes" id="UP001224775">
    <property type="component" value="Unassembled WGS sequence"/>
</dbReference>
<feature type="region of interest" description="Disordered" evidence="1">
    <location>
        <begin position="1"/>
        <end position="107"/>
    </location>
</feature>
<feature type="compositionally biased region" description="Basic and acidic residues" evidence="1">
    <location>
        <begin position="18"/>
        <end position="27"/>
    </location>
</feature>
<feature type="region of interest" description="Disordered" evidence="1">
    <location>
        <begin position="603"/>
        <end position="626"/>
    </location>
</feature>
<feature type="region of interest" description="Disordered" evidence="1">
    <location>
        <begin position="519"/>
        <end position="560"/>
    </location>
</feature>
<evidence type="ECO:0000313" key="2">
    <source>
        <dbReference type="EMBL" id="KAK1743288.1"/>
    </source>
</evidence>
<protein>
    <submittedName>
        <fullName evidence="2">Uncharacterized protein</fullName>
    </submittedName>
</protein>
<name>A0AAD8YBP0_9STRA</name>